<sequence>MGYRRILQHENDGNVDYVAFYQNDSLYLKLVRSRNFNQEDKDRRTILENFGTHQMKYFLIGRDYRVTREMQTSDLMKTYTEQADTVRHFYKYAGR</sequence>
<keyword evidence="2" id="KW-1185">Reference proteome</keyword>
<dbReference type="Proteomes" id="UP000253383">
    <property type="component" value="Unassembled WGS sequence"/>
</dbReference>
<name>A0A368JQ51_9BACT</name>
<dbReference type="EMBL" id="QOWE01000008">
    <property type="protein sequence ID" value="RCR69445.1"/>
    <property type="molecule type" value="Genomic_DNA"/>
</dbReference>
<dbReference type="AlphaFoldDB" id="A0A368JQ51"/>
<organism evidence="1 2">
    <name type="scientific">Larkinella punicea</name>
    <dbReference type="NCBI Taxonomy" id="2315727"/>
    <lineage>
        <taxon>Bacteria</taxon>
        <taxon>Pseudomonadati</taxon>
        <taxon>Bacteroidota</taxon>
        <taxon>Cytophagia</taxon>
        <taxon>Cytophagales</taxon>
        <taxon>Spirosomataceae</taxon>
        <taxon>Larkinella</taxon>
    </lineage>
</organism>
<protein>
    <submittedName>
        <fullName evidence="1">Uncharacterized protein</fullName>
    </submittedName>
</protein>
<comment type="caution">
    <text evidence="1">The sequence shown here is derived from an EMBL/GenBank/DDBJ whole genome shotgun (WGS) entry which is preliminary data.</text>
</comment>
<evidence type="ECO:0000313" key="2">
    <source>
        <dbReference type="Proteomes" id="UP000253383"/>
    </source>
</evidence>
<proteinExistence type="predicted"/>
<accession>A0A368JQ51</accession>
<reference evidence="1 2" key="1">
    <citation type="submission" date="2018-07" db="EMBL/GenBank/DDBJ databases">
        <title>Genome analysis of Larkinella rosea.</title>
        <authorList>
            <person name="Zhou Z."/>
            <person name="Wang G."/>
        </authorList>
    </citation>
    <scope>NUCLEOTIDE SEQUENCE [LARGE SCALE GENOMIC DNA]</scope>
    <source>
        <strain evidence="2">zzj9</strain>
    </source>
</reference>
<evidence type="ECO:0000313" key="1">
    <source>
        <dbReference type="EMBL" id="RCR69445.1"/>
    </source>
</evidence>
<gene>
    <name evidence="1" type="ORF">DUE52_11370</name>
</gene>